<reference evidence="1" key="1">
    <citation type="submission" date="2017-12" db="EMBL/GenBank/DDBJ databases">
        <title>Gene loss provides genomic basis for host adaptation in cereal stripe rust fungi.</title>
        <authorList>
            <person name="Xia C."/>
        </authorList>
    </citation>
    <scope>NUCLEOTIDE SEQUENCE [LARGE SCALE GENOMIC DNA]</scope>
    <source>
        <strain evidence="1">93-210</strain>
    </source>
</reference>
<gene>
    <name evidence="1" type="ORF">PSTT_01733</name>
</gene>
<name>A0A2S4W262_9BASI</name>
<protein>
    <submittedName>
        <fullName evidence="1">Uncharacterized protein</fullName>
    </submittedName>
</protein>
<keyword evidence="2" id="KW-1185">Reference proteome</keyword>
<evidence type="ECO:0000313" key="1">
    <source>
        <dbReference type="EMBL" id="POW15873.1"/>
    </source>
</evidence>
<dbReference type="Proteomes" id="UP000239156">
    <property type="component" value="Unassembled WGS sequence"/>
</dbReference>
<evidence type="ECO:0000313" key="2">
    <source>
        <dbReference type="Proteomes" id="UP000239156"/>
    </source>
</evidence>
<dbReference type="AlphaFoldDB" id="A0A2S4W262"/>
<proteinExistence type="predicted"/>
<sequence>MIDAKARMKMIRSIYLSLMAISILIATASGAALPGWFDKGDKRCYYFYALDKNNEQVALGGRRLPFSLGDREENHPEKLRSIASESSNHMMILTKQRQILLPPRSQVDLRLDDIDQSRRILVISPWNPEEAPTEDFQFSKLLLERRDDSILDTLALALSRFVR</sequence>
<dbReference type="VEuPathDB" id="FungiDB:PSTT_01733"/>
<dbReference type="EMBL" id="PKSL01000010">
    <property type="protein sequence ID" value="POW15873.1"/>
    <property type="molecule type" value="Genomic_DNA"/>
</dbReference>
<accession>A0A2S4W262</accession>
<comment type="caution">
    <text evidence="1">The sequence shown here is derived from an EMBL/GenBank/DDBJ whole genome shotgun (WGS) entry which is preliminary data.</text>
</comment>
<organism evidence="1 2">
    <name type="scientific">Puccinia striiformis</name>
    <dbReference type="NCBI Taxonomy" id="27350"/>
    <lineage>
        <taxon>Eukaryota</taxon>
        <taxon>Fungi</taxon>
        <taxon>Dikarya</taxon>
        <taxon>Basidiomycota</taxon>
        <taxon>Pucciniomycotina</taxon>
        <taxon>Pucciniomycetes</taxon>
        <taxon>Pucciniales</taxon>
        <taxon>Pucciniaceae</taxon>
        <taxon>Puccinia</taxon>
    </lineage>
</organism>
<dbReference type="VEuPathDB" id="FungiDB:PSHT_00681"/>